<reference evidence="2" key="2">
    <citation type="journal article" date="2007" name="Science">
        <title>Draft genome sequence of the sexually transmitted pathogen Trichomonas vaginalis.</title>
        <authorList>
            <person name="Carlton J.M."/>
            <person name="Hirt R.P."/>
            <person name="Silva J.C."/>
            <person name="Delcher A.L."/>
            <person name="Schatz M."/>
            <person name="Zhao Q."/>
            <person name="Wortman J.R."/>
            <person name="Bidwell S.L."/>
            <person name="Alsmark U.C.M."/>
            <person name="Besteiro S."/>
            <person name="Sicheritz-Ponten T."/>
            <person name="Noel C.J."/>
            <person name="Dacks J.B."/>
            <person name="Foster P.G."/>
            <person name="Simillion C."/>
            <person name="Van de Peer Y."/>
            <person name="Miranda-Saavedra D."/>
            <person name="Barton G.J."/>
            <person name="Westrop G.D."/>
            <person name="Mueller S."/>
            <person name="Dessi D."/>
            <person name="Fiori P.L."/>
            <person name="Ren Q."/>
            <person name="Paulsen I."/>
            <person name="Zhang H."/>
            <person name="Bastida-Corcuera F.D."/>
            <person name="Simoes-Barbosa A."/>
            <person name="Brown M.T."/>
            <person name="Hayes R.D."/>
            <person name="Mukherjee M."/>
            <person name="Okumura C.Y."/>
            <person name="Schneider R."/>
            <person name="Smith A.J."/>
            <person name="Vanacova S."/>
            <person name="Villalvazo M."/>
            <person name="Haas B.J."/>
            <person name="Pertea M."/>
            <person name="Feldblyum T.V."/>
            <person name="Utterback T.R."/>
            <person name="Shu C.L."/>
            <person name="Osoegawa K."/>
            <person name="de Jong P.J."/>
            <person name="Hrdy I."/>
            <person name="Horvathova L."/>
            <person name="Zubacova Z."/>
            <person name="Dolezal P."/>
            <person name="Malik S.B."/>
            <person name="Logsdon J.M. Jr."/>
            <person name="Henze K."/>
            <person name="Gupta A."/>
            <person name="Wang C.C."/>
            <person name="Dunne R.L."/>
            <person name="Upcroft J.A."/>
            <person name="Upcroft P."/>
            <person name="White O."/>
            <person name="Salzberg S.L."/>
            <person name="Tang P."/>
            <person name="Chiu C.-H."/>
            <person name="Lee Y.-S."/>
            <person name="Embley T.M."/>
            <person name="Coombs G.H."/>
            <person name="Mottram J.C."/>
            <person name="Tachezy J."/>
            <person name="Fraser-Liggett C.M."/>
            <person name="Johnson P.J."/>
        </authorList>
    </citation>
    <scope>NUCLEOTIDE SEQUENCE [LARGE SCALE GENOMIC DNA]</scope>
    <source>
        <strain evidence="2">G3</strain>
    </source>
</reference>
<proteinExistence type="predicted"/>
<accession>A2GSG4</accession>
<feature type="chain" id="PRO_5002644063" evidence="1">
    <location>
        <begin position="17"/>
        <end position="472"/>
    </location>
</feature>
<dbReference type="VEuPathDB" id="TrichDB:TVAGG3_0143590"/>
<dbReference type="InParanoid" id="A2GSG4"/>
<dbReference type="Proteomes" id="UP000001542">
    <property type="component" value="Unassembled WGS sequence"/>
</dbReference>
<dbReference type="AlphaFoldDB" id="A2GSG4"/>
<evidence type="ECO:0000256" key="1">
    <source>
        <dbReference type="SAM" id="SignalP"/>
    </source>
</evidence>
<organism evidence="2 3">
    <name type="scientific">Trichomonas vaginalis (strain ATCC PRA-98 / G3)</name>
    <dbReference type="NCBI Taxonomy" id="412133"/>
    <lineage>
        <taxon>Eukaryota</taxon>
        <taxon>Metamonada</taxon>
        <taxon>Parabasalia</taxon>
        <taxon>Trichomonadida</taxon>
        <taxon>Trichomonadidae</taxon>
        <taxon>Trichomonas</taxon>
    </lineage>
</organism>
<feature type="non-terminal residue" evidence="2">
    <location>
        <position position="472"/>
    </location>
</feature>
<evidence type="ECO:0000313" key="2">
    <source>
        <dbReference type="EMBL" id="EAX79903.1"/>
    </source>
</evidence>
<evidence type="ECO:0000313" key="3">
    <source>
        <dbReference type="Proteomes" id="UP000001542"/>
    </source>
</evidence>
<feature type="signal peptide" evidence="1">
    <location>
        <begin position="1"/>
        <end position="16"/>
    </location>
</feature>
<name>A2GSG4_TRIV3</name>
<keyword evidence="3" id="KW-1185">Reference proteome</keyword>
<keyword evidence="1" id="KW-0732">Signal</keyword>
<sequence>MLPLLLLGAKAALFQTWEVGKSDRAFDFRYRNNSRTTYQNYGWRVQLRTNTTNPNDSNSNMTYTALAKNKGIIEEEGLKLEPRFDQSLGENYMRIIFDLTNNGDEAKIFDLGIYADISIGEDDKATVKALTNGIGFTMESTIEGVEKGDVITLLVRDRYDVTNVDCLYYGKYDSDNSLIGRNMEELNPLVGVDSIFEIGWINREILPHSKQSFNVLLVIGKYTRIPPIIKLDDLETFRIKGDTVTVTGEYSSIYNDSIITLKYKYGDTDTEHTVEQHSVKENGSQKHFSFDFIAGPERTKNLIVWVEDEDHRKSKEVSKEITANVLPTISFAKEPVKTCLIGDEIPFEIQVNDDKSAKITYEFGGKKFEEEKFTILENTPQTKKFTLNTKELDEGKYKLAITAVDNDNCKCKSDISFEIQVNNHPRPIFESGPNVTYPLKIEPGSQVSISMKVKNPSTINYTFKAEINGEIY</sequence>
<protein>
    <submittedName>
        <fullName evidence="2">Uncharacterized protein</fullName>
    </submittedName>
</protein>
<dbReference type="EMBL" id="DS119447">
    <property type="protein sequence ID" value="EAX79903.1"/>
    <property type="molecule type" value="Genomic_DNA"/>
</dbReference>
<gene>
    <name evidence="2" type="ORF">TVAG_509310</name>
</gene>
<dbReference type="VEuPathDB" id="TrichDB:TVAG_509310"/>
<reference evidence="2" key="1">
    <citation type="submission" date="2006-10" db="EMBL/GenBank/DDBJ databases">
        <authorList>
            <person name="Amadeo P."/>
            <person name="Zhao Q."/>
            <person name="Wortman J."/>
            <person name="Fraser-Liggett C."/>
            <person name="Carlton J."/>
        </authorList>
    </citation>
    <scope>NUCLEOTIDE SEQUENCE</scope>
    <source>
        <strain evidence="2">G3</strain>
    </source>
</reference>